<comment type="caution">
    <text evidence="2">The sequence shown here is derived from an EMBL/GenBank/DDBJ whole genome shotgun (WGS) entry which is preliminary data.</text>
</comment>
<evidence type="ECO:0008006" key="4">
    <source>
        <dbReference type="Google" id="ProtNLM"/>
    </source>
</evidence>
<name>A0AA37RGM8_PSEPU</name>
<dbReference type="NCBIfam" id="TIGR03696">
    <property type="entry name" value="Rhs_assc_core"/>
    <property type="match status" value="1"/>
</dbReference>
<dbReference type="Proteomes" id="UP001161257">
    <property type="component" value="Unassembled WGS sequence"/>
</dbReference>
<feature type="region of interest" description="Disordered" evidence="1">
    <location>
        <begin position="227"/>
        <end position="255"/>
    </location>
</feature>
<dbReference type="SUPFAM" id="SSF56399">
    <property type="entry name" value="ADP-ribosylation"/>
    <property type="match status" value="1"/>
</dbReference>
<protein>
    <recommendedName>
        <fullName evidence="4">RHS repeat-associated core domain-containing protein</fullName>
    </recommendedName>
</protein>
<organism evidence="2 3">
    <name type="scientific">Pseudomonas putida</name>
    <name type="common">Arthrobacter siderocapsulatus</name>
    <dbReference type="NCBI Taxonomy" id="303"/>
    <lineage>
        <taxon>Bacteria</taxon>
        <taxon>Pseudomonadati</taxon>
        <taxon>Pseudomonadota</taxon>
        <taxon>Gammaproteobacteria</taxon>
        <taxon>Pseudomonadales</taxon>
        <taxon>Pseudomonadaceae</taxon>
        <taxon>Pseudomonas</taxon>
    </lineage>
</organism>
<dbReference type="InterPro" id="IPR022385">
    <property type="entry name" value="Rhs_assc_core"/>
</dbReference>
<evidence type="ECO:0000313" key="3">
    <source>
        <dbReference type="Proteomes" id="UP001161257"/>
    </source>
</evidence>
<gene>
    <name evidence="2" type="ORF">PPUN14671_37040</name>
</gene>
<dbReference type="AlphaFoldDB" id="A0AA37RGM8"/>
<dbReference type="Gene3D" id="2.180.10.10">
    <property type="entry name" value="RHS repeat-associated core"/>
    <property type="match status" value="1"/>
</dbReference>
<sequence>MATFLLNTDRQHSVLGALPVGPRAYVPYGAMKAAPAPGLAFCGQYRDPLTGNYPLGNGHRSYSPTLMRFVRPDNLSPFERGGMNAYAYCVGDPVNHIDPSGQKAEDYVLPALSILTNLAGLFISGLRFRSFYKRGVVSRSAVGSSSPELMITRASAKDWIMSSISAGSAIAGLTLGIARTAEPGKEWQTWALAALTSVSLGTSTYEAWKLAQAKPWTVQAPVTPLTPMSPLGRTQASQTGAKIRSPDIGSNTHPE</sequence>
<accession>A0AA37RGM8</accession>
<dbReference type="RefSeq" id="WP_284355441.1">
    <property type="nucleotide sequence ID" value="NZ_BSKF01000008.1"/>
</dbReference>
<reference evidence="2" key="1">
    <citation type="submission" date="2023-01" db="EMBL/GenBank/DDBJ databases">
        <title>Whole-genome sequence of Pseudomonas putida NBRC 14671.</title>
        <authorList>
            <person name="Morohoshi T."/>
            <person name="Someya N."/>
        </authorList>
    </citation>
    <scope>NUCLEOTIDE SEQUENCE</scope>
    <source>
        <strain evidence="2">NBRC 14671</strain>
    </source>
</reference>
<evidence type="ECO:0000256" key="1">
    <source>
        <dbReference type="SAM" id="MobiDB-lite"/>
    </source>
</evidence>
<dbReference type="EMBL" id="BSKJ01000008">
    <property type="protein sequence ID" value="GLO36868.1"/>
    <property type="molecule type" value="Genomic_DNA"/>
</dbReference>
<proteinExistence type="predicted"/>
<evidence type="ECO:0000313" key="2">
    <source>
        <dbReference type="EMBL" id="GLO36868.1"/>
    </source>
</evidence>